<accession>A0A8J4BSN3</accession>
<dbReference type="Proteomes" id="UP000747399">
    <property type="component" value="Unassembled WGS sequence"/>
</dbReference>
<evidence type="ECO:0000313" key="1">
    <source>
        <dbReference type="EMBL" id="GIL64564.1"/>
    </source>
</evidence>
<dbReference type="AlphaFoldDB" id="A0A8J4BSN3"/>
<feature type="non-terminal residue" evidence="1">
    <location>
        <position position="300"/>
    </location>
</feature>
<dbReference type="EMBL" id="BNCO01000067">
    <property type="protein sequence ID" value="GIL64564.1"/>
    <property type="molecule type" value="Genomic_DNA"/>
</dbReference>
<sequence length="300" mass="31663">MFQTVFSSTRSNGALNQLPLLSAHSNVNIRVNGPFNNYIKLNRTQIHAQNIALTACRADCSPWPAASPFHGRDLDHSSTSGADVRNINAILVSCASSSPNTASTVECDPQQSNVDARLSTRLVLLAADNAACLTSSQLYDIVQAIRRAADDPERGLQLPPAAVERLIRELRRRRQLAALLNLPDNALCGPNTVAQWRQPPAEHLHAGAGSDTAAVIDAAVTVTAQLTEDLLAVAGAVQHRSRWKRGMGAVMAPRLGTAATARTSRSRPSASLRNPATGSIAALTGAHCRASAAAVPNPTA</sequence>
<protein>
    <submittedName>
        <fullName evidence="1">Uncharacterized protein</fullName>
    </submittedName>
</protein>
<reference evidence="1" key="1">
    <citation type="journal article" date="2021" name="Proc. Natl. Acad. Sci. U.S.A.">
        <title>Three genomes in the algal genus Volvox reveal the fate of a haploid sex-determining region after a transition to homothallism.</title>
        <authorList>
            <person name="Yamamoto K."/>
            <person name="Hamaji T."/>
            <person name="Kawai-Toyooka H."/>
            <person name="Matsuzaki R."/>
            <person name="Takahashi F."/>
            <person name="Nishimura Y."/>
            <person name="Kawachi M."/>
            <person name="Noguchi H."/>
            <person name="Minakuchi Y."/>
            <person name="Umen J.G."/>
            <person name="Toyoda A."/>
            <person name="Nozaki H."/>
        </authorList>
    </citation>
    <scope>NUCLEOTIDE SEQUENCE</scope>
    <source>
        <strain evidence="1">NIES-3780</strain>
    </source>
</reference>
<proteinExistence type="predicted"/>
<comment type="caution">
    <text evidence="1">The sequence shown here is derived from an EMBL/GenBank/DDBJ whole genome shotgun (WGS) entry which is preliminary data.</text>
</comment>
<name>A0A8J4BSN3_9CHLO</name>
<keyword evidence="2" id="KW-1185">Reference proteome</keyword>
<organism evidence="1 2">
    <name type="scientific">Volvox africanus</name>
    <dbReference type="NCBI Taxonomy" id="51714"/>
    <lineage>
        <taxon>Eukaryota</taxon>
        <taxon>Viridiplantae</taxon>
        <taxon>Chlorophyta</taxon>
        <taxon>core chlorophytes</taxon>
        <taxon>Chlorophyceae</taxon>
        <taxon>CS clade</taxon>
        <taxon>Chlamydomonadales</taxon>
        <taxon>Volvocaceae</taxon>
        <taxon>Volvox</taxon>
    </lineage>
</organism>
<gene>
    <name evidence="1" type="ORF">Vafri_18461</name>
</gene>
<evidence type="ECO:0000313" key="2">
    <source>
        <dbReference type="Proteomes" id="UP000747399"/>
    </source>
</evidence>